<dbReference type="AlphaFoldDB" id="A0A372EJG4"/>
<keyword evidence="2" id="KW-1185">Reference proteome</keyword>
<dbReference type="RefSeq" id="WP_116959156.1">
    <property type="nucleotide sequence ID" value="NZ_QVLS01000006.1"/>
</dbReference>
<name>A0A372EJG4_9BURK</name>
<dbReference type="EMBL" id="QVLS01000006">
    <property type="protein sequence ID" value="RFP78801.1"/>
    <property type="molecule type" value="Genomic_DNA"/>
</dbReference>
<dbReference type="Proteomes" id="UP000261931">
    <property type="component" value="Unassembled WGS sequence"/>
</dbReference>
<gene>
    <name evidence="1" type="ORF">DY262_12000</name>
</gene>
<evidence type="ECO:0000313" key="1">
    <source>
        <dbReference type="EMBL" id="RFP78801.1"/>
    </source>
</evidence>
<evidence type="ECO:0000313" key="2">
    <source>
        <dbReference type="Proteomes" id="UP000261931"/>
    </source>
</evidence>
<reference evidence="1 2" key="1">
    <citation type="submission" date="2018-08" db="EMBL/GenBank/DDBJ databases">
        <title>Hydrogenophaga sp. LA-38 isolated from sludge.</title>
        <authorList>
            <person name="Im W.-T."/>
        </authorList>
    </citation>
    <scope>NUCLEOTIDE SEQUENCE [LARGE SCALE GENOMIC DNA]</scope>
    <source>
        <strain evidence="1 2">LA-38</strain>
    </source>
</reference>
<comment type="caution">
    <text evidence="1">The sequence shown here is derived from an EMBL/GenBank/DDBJ whole genome shotgun (WGS) entry which is preliminary data.</text>
</comment>
<accession>A0A372EJG4</accession>
<protein>
    <submittedName>
        <fullName evidence="1">ATPase with chaperone activity</fullName>
    </submittedName>
</protein>
<organism evidence="1 2">
    <name type="scientific">Hydrogenophaga borbori</name>
    <dbReference type="NCBI Taxonomy" id="2294117"/>
    <lineage>
        <taxon>Bacteria</taxon>
        <taxon>Pseudomonadati</taxon>
        <taxon>Pseudomonadota</taxon>
        <taxon>Betaproteobacteria</taxon>
        <taxon>Burkholderiales</taxon>
        <taxon>Comamonadaceae</taxon>
        <taxon>Hydrogenophaga</taxon>
    </lineage>
</organism>
<sequence length="118" mass="13139">MDDASQIHIPESFIRLQTRPGQRAAQLAQHIARRFEVCDDMANALVTRAQEVQFKLGITEPDVIDKVLEGLLELAGEEPDSVLSPPEARWVVCHMAEQLGWTEHLSPELRAMAGGLLQ</sequence>
<proteinExistence type="predicted"/>